<protein>
    <submittedName>
        <fullName evidence="5">GntR family transcriptional regulator</fullName>
    </submittedName>
</protein>
<dbReference type="Pfam" id="PF07729">
    <property type="entry name" value="FCD"/>
    <property type="match status" value="1"/>
</dbReference>
<dbReference type="SUPFAM" id="SSF48008">
    <property type="entry name" value="GntR ligand-binding domain-like"/>
    <property type="match status" value="1"/>
</dbReference>
<dbReference type="InterPro" id="IPR036388">
    <property type="entry name" value="WH-like_DNA-bd_sf"/>
</dbReference>
<reference evidence="5 6" key="1">
    <citation type="submission" date="2018-11" db="EMBL/GenBank/DDBJ databases">
        <title>the genome of Mesorhizobium tamadayense DSM 28320.</title>
        <authorList>
            <person name="Gao J."/>
        </authorList>
    </citation>
    <scope>NUCLEOTIDE SEQUENCE [LARGE SCALE GENOMIC DNA]</scope>
    <source>
        <strain evidence="5 6">DSM 28320</strain>
    </source>
</reference>
<dbReference type="InterPro" id="IPR011711">
    <property type="entry name" value="GntR_C"/>
</dbReference>
<evidence type="ECO:0000256" key="2">
    <source>
        <dbReference type="ARBA" id="ARBA00023125"/>
    </source>
</evidence>
<dbReference type="SMART" id="SM00895">
    <property type="entry name" value="FCD"/>
    <property type="match status" value="1"/>
</dbReference>
<feature type="domain" description="HTH gntR-type" evidence="4">
    <location>
        <begin position="47"/>
        <end position="113"/>
    </location>
</feature>
<dbReference type="EMBL" id="RQXT01000014">
    <property type="protein sequence ID" value="RRI01783.1"/>
    <property type="molecule type" value="Genomic_DNA"/>
</dbReference>
<sequence>MLNCLRLVSGAGTFPRKSLSEGSNALSESNAIARKRSSSRMYMPTSARLSDDVYSRLKEDILSASLKSDERLYETTVAESFGGSRTPVREALLRLLEEGLLVRQGRAYVVSRISVSEMIDIYRVRQNLECLSASIAAETITDAELSELRAMIEAMRTAAGRRDGSAFNLLDSEFHLAIAKSTGNEVLMGILTKLHERVLLVRNSVERFLSRLENANQEHEAIYNAIRRRQSTIAVAEMNSHIQSTIESLKASGIDLVEINER</sequence>
<dbReference type="SUPFAM" id="SSF46785">
    <property type="entry name" value="Winged helix' DNA-binding domain"/>
    <property type="match status" value="1"/>
</dbReference>
<dbReference type="Proteomes" id="UP000273786">
    <property type="component" value="Unassembled WGS sequence"/>
</dbReference>
<organism evidence="5 6">
    <name type="scientific">Mesorhizobium tamadayense</name>
    <dbReference type="NCBI Taxonomy" id="425306"/>
    <lineage>
        <taxon>Bacteria</taxon>
        <taxon>Pseudomonadati</taxon>
        <taxon>Pseudomonadota</taxon>
        <taxon>Alphaproteobacteria</taxon>
        <taxon>Hyphomicrobiales</taxon>
        <taxon>Phyllobacteriaceae</taxon>
        <taxon>Mesorhizobium</taxon>
    </lineage>
</organism>
<dbReference type="Pfam" id="PF00392">
    <property type="entry name" value="GntR"/>
    <property type="match status" value="1"/>
</dbReference>
<evidence type="ECO:0000313" key="5">
    <source>
        <dbReference type="EMBL" id="RRI01783.1"/>
    </source>
</evidence>
<dbReference type="Gene3D" id="1.10.10.10">
    <property type="entry name" value="Winged helix-like DNA-binding domain superfamily/Winged helix DNA-binding domain"/>
    <property type="match status" value="1"/>
</dbReference>
<dbReference type="InterPro" id="IPR000524">
    <property type="entry name" value="Tscrpt_reg_HTH_GntR"/>
</dbReference>
<keyword evidence="2" id="KW-0238">DNA-binding</keyword>
<dbReference type="PROSITE" id="PS50949">
    <property type="entry name" value="HTH_GNTR"/>
    <property type="match status" value="1"/>
</dbReference>
<accession>A0A3P3FUN1</accession>
<dbReference type="GO" id="GO:0003677">
    <property type="term" value="F:DNA binding"/>
    <property type="evidence" value="ECO:0007669"/>
    <property type="project" value="UniProtKB-KW"/>
</dbReference>
<keyword evidence="3" id="KW-0804">Transcription</keyword>
<dbReference type="InterPro" id="IPR036390">
    <property type="entry name" value="WH_DNA-bd_sf"/>
</dbReference>
<evidence type="ECO:0000256" key="1">
    <source>
        <dbReference type="ARBA" id="ARBA00023015"/>
    </source>
</evidence>
<dbReference type="Gene3D" id="1.20.120.530">
    <property type="entry name" value="GntR ligand-binding domain-like"/>
    <property type="match status" value="1"/>
</dbReference>
<keyword evidence="6" id="KW-1185">Reference proteome</keyword>
<keyword evidence="1" id="KW-0805">Transcription regulation</keyword>
<evidence type="ECO:0000259" key="4">
    <source>
        <dbReference type="PROSITE" id="PS50949"/>
    </source>
</evidence>
<dbReference type="PANTHER" id="PTHR43537">
    <property type="entry name" value="TRANSCRIPTIONAL REGULATOR, GNTR FAMILY"/>
    <property type="match status" value="1"/>
</dbReference>
<dbReference type="AlphaFoldDB" id="A0A3P3FUN1"/>
<dbReference type="InterPro" id="IPR008920">
    <property type="entry name" value="TF_FadR/GntR_C"/>
</dbReference>
<dbReference type="OrthoDB" id="9028214at2"/>
<name>A0A3P3FUN1_9HYPH</name>
<dbReference type="GO" id="GO:0003700">
    <property type="term" value="F:DNA-binding transcription factor activity"/>
    <property type="evidence" value="ECO:0007669"/>
    <property type="project" value="InterPro"/>
</dbReference>
<comment type="caution">
    <text evidence="5">The sequence shown here is derived from an EMBL/GenBank/DDBJ whole genome shotgun (WGS) entry which is preliminary data.</text>
</comment>
<dbReference type="SMART" id="SM00345">
    <property type="entry name" value="HTH_GNTR"/>
    <property type="match status" value="1"/>
</dbReference>
<evidence type="ECO:0000256" key="3">
    <source>
        <dbReference type="ARBA" id="ARBA00023163"/>
    </source>
</evidence>
<evidence type="ECO:0000313" key="6">
    <source>
        <dbReference type="Proteomes" id="UP000273786"/>
    </source>
</evidence>
<gene>
    <name evidence="5" type="ORF">EH240_14225</name>
</gene>
<dbReference type="PANTHER" id="PTHR43537:SF45">
    <property type="entry name" value="GNTR FAMILY REGULATORY PROTEIN"/>
    <property type="match status" value="1"/>
</dbReference>
<proteinExistence type="predicted"/>